<gene>
    <name evidence="5" type="ORF">XENORESO_002692</name>
</gene>
<evidence type="ECO:0000313" key="5">
    <source>
        <dbReference type="EMBL" id="MEQ2269305.1"/>
    </source>
</evidence>
<dbReference type="SUPFAM" id="SSF103657">
    <property type="entry name" value="BAR/IMD domain-like"/>
    <property type="match status" value="2"/>
</dbReference>
<dbReference type="InterPro" id="IPR027267">
    <property type="entry name" value="AH/BAR_dom_sf"/>
</dbReference>
<organism evidence="5 6">
    <name type="scientific">Xenotaenia resolanae</name>
    <dbReference type="NCBI Taxonomy" id="208358"/>
    <lineage>
        <taxon>Eukaryota</taxon>
        <taxon>Metazoa</taxon>
        <taxon>Chordata</taxon>
        <taxon>Craniata</taxon>
        <taxon>Vertebrata</taxon>
        <taxon>Euteleostomi</taxon>
        <taxon>Actinopterygii</taxon>
        <taxon>Neopterygii</taxon>
        <taxon>Teleostei</taxon>
        <taxon>Neoteleostei</taxon>
        <taxon>Acanthomorphata</taxon>
        <taxon>Ovalentaria</taxon>
        <taxon>Atherinomorphae</taxon>
        <taxon>Cyprinodontiformes</taxon>
        <taxon>Goodeidae</taxon>
        <taxon>Xenotaenia</taxon>
    </lineage>
</organism>
<comment type="function">
    <text evidence="3">GTPase-activating protein for the ADP ribosylation factor family.</text>
</comment>
<evidence type="ECO:0000256" key="1">
    <source>
        <dbReference type="ARBA" id="ARBA00022723"/>
    </source>
</evidence>
<keyword evidence="3" id="KW-0343">GTPase activation</keyword>
<keyword evidence="6" id="KW-1185">Reference proteome</keyword>
<protein>
    <recommendedName>
        <fullName evidence="3">Arf-GAP with coiled-coil, ANK repeat and PH domain-containing protein</fullName>
        <shortName evidence="3">Cnt-b</shortName>
    </recommendedName>
    <alternativeName>
        <fullName evidence="3">Centaurin-beta</fullName>
    </alternativeName>
</protein>
<comment type="subcellular location">
    <subcellularLocation>
        <location evidence="3">Endosome membrane</location>
        <topology evidence="3">Peripheral membrane protein</topology>
    </subcellularLocation>
</comment>
<dbReference type="EMBL" id="JAHRIM010051509">
    <property type="protein sequence ID" value="MEQ2269305.1"/>
    <property type="molecule type" value="Genomic_DNA"/>
</dbReference>
<dbReference type="PROSITE" id="PS50003">
    <property type="entry name" value="PH_DOMAIN"/>
    <property type="match status" value="1"/>
</dbReference>
<dbReference type="Pfam" id="PF16746">
    <property type="entry name" value="BAR_3"/>
    <property type="match status" value="2"/>
</dbReference>
<feature type="domain" description="PH" evidence="4">
    <location>
        <begin position="290"/>
        <end position="327"/>
    </location>
</feature>
<keyword evidence="3" id="KW-0863">Zinc-finger</keyword>
<dbReference type="InterPro" id="IPR004148">
    <property type="entry name" value="BAR_dom"/>
</dbReference>
<keyword evidence="2 3" id="KW-0862">Zinc</keyword>
<reference evidence="5 6" key="1">
    <citation type="submission" date="2021-06" db="EMBL/GenBank/DDBJ databases">
        <authorList>
            <person name="Palmer J.M."/>
        </authorList>
    </citation>
    <scope>NUCLEOTIDE SEQUENCE [LARGE SCALE GENOMIC DNA]</scope>
    <source>
        <strain evidence="5 6">XR_2019</strain>
        <tissue evidence="5">Muscle</tissue>
    </source>
</reference>
<dbReference type="InterPro" id="IPR045258">
    <property type="entry name" value="ACAP1/2/3-like"/>
</dbReference>
<keyword evidence="3" id="KW-0677">Repeat</keyword>
<evidence type="ECO:0000256" key="2">
    <source>
        <dbReference type="ARBA" id="ARBA00022833"/>
    </source>
</evidence>
<sequence length="327" mass="37238">MMIPIEMMFSMSWNGSRLTLDQFEADVSLLETQLDKVMKLCGKMVEAGQAYNAANQLFLSGLAELLLSQKKDTVMMSCLNQFQQGLQEMLSFHTVSPPVVFFSVNLNSVTDVCYIPAPQMLLDQTQRAIIQQLTNLCSQFLPQLADTRKEFVRIGEDLETAAAKNAQVSRHKAAEAERANHLLLATRKCYQHFGLDYCLQLNTFKTQQNIDVLNSVHFCLQVFSFVHAQFTFFHQGFDLLRDLEPSMKTMGAQVLTSDLSLMIHVLDDLCSNCLADASGEPMVSSCPDSADIIQGYLFKRSRRKSKTWKRCWFTIRDNQLNYRKSHK</sequence>
<comment type="caution">
    <text evidence="5">The sequence shown here is derived from an EMBL/GenBank/DDBJ whole genome shotgun (WGS) entry which is preliminary data.</text>
</comment>
<dbReference type="InterPro" id="IPR011993">
    <property type="entry name" value="PH-like_dom_sf"/>
</dbReference>
<dbReference type="Proteomes" id="UP001444071">
    <property type="component" value="Unassembled WGS sequence"/>
</dbReference>
<dbReference type="PANTHER" id="PTHR23180">
    <property type="entry name" value="CENTAURIN/ARF"/>
    <property type="match status" value="1"/>
</dbReference>
<keyword evidence="3" id="KW-0040">ANK repeat</keyword>
<dbReference type="Gene3D" id="1.20.1270.60">
    <property type="entry name" value="Arfaptin homology (AH) domain/BAR domain"/>
    <property type="match status" value="1"/>
</dbReference>
<keyword evidence="3" id="KW-0967">Endosome</keyword>
<comment type="activity regulation">
    <text evidence="3">GAP activity stimulated by phosphatidylinositol 4,5-bisphosphate (PIP2) and phosphatidic acid.</text>
</comment>
<dbReference type="Gene3D" id="2.30.29.30">
    <property type="entry name" value="Pleckstrin-homology domain (PH domain)/Phosphotyrosine-binding domain (PTB)"/>
    <property type="match status" value="1"/>
</dbReference>
<comment type="domain">
    <text evidence="3">PH domain binds phospholipids including phosphatidic acid, phosphatidylinositol 3-phosphate, phosphatidylinositol 3,5-bisphosphate (PIP2) and phosphatidylinositol 3,4,5-trisphosphate (PIP3). May mediate protein binding to PIP2 or PIP3 containing membranes.</text>
</comment>
<accession>A0ABV0WI76</accession>
<dbReference type="PANTHER" id="PTHR23180:SF402">
    <property type="entry name" value="ARF-GAP WITH COILED-COIL, ANK REPEAT AND PH DOMAIN-CONTAINING PROTEIN"/>
    <property type="match status" value="1"/>
</dbReference>
<evidence type="ECO:0000259" key="4">
    <source>
        <dbReference type="PROSITE" id="PS50003"/>
    </source>
</evidence>
<comment type="domain">
    <text evidence="3">The BAR domain mediates homodimerization, it can neither bind membrane nor impart curvature, but instead requires the neighboring PH domain to achieve these functions.</text>
</comment>
<dbReference type="CDD" id="cd07603">
    <property type="entry name" value="BAR_ACAPs"/>
    <property type="match status" value="1"/>
</dbReference>
<name>A0ABV0WI76_9TELE</name>
<dbReference type="InterPro" id="IPR001849">
    <property type="entry name" value="PH_domain"/>
</dbReference>
<evidence type="ECO:0000256" key="3">
    <source>
        <dbReference type="RuleBase" id="RU369028"/>
    </source>
</evidence>
<evidence type="ECO:0000313" key="6">
    <source>
        <dbReference type="Proteomes" id="UP001444071"/>
    </source>
</evidence>
<proteinExistence type="predicted"/>
<keyword evidence="1 3" id="KW-0479">Metal-binding</keyword>
<feature type="non-terminal residue" evidence="5">
    <location>
        <position position="327"/>
    </location>
</feature>